<dbReference type="HAMAP" id="MF_01852">
    <property type="entry name" value="TsaC"/>
    <property type="match status" value="1"/>
</dbReference>
<keyword evidence="2 9" id="KW-0963">Cytoplasm</keyword>
<dbReference type="Gene3D" id="3.90.870.10">
    <property type="entry name" value="DHBP synthase"/>
    <property type="match status" value="1"/>
</dbReference>
<keyword evidence="6 9" id="KW-0547">Nucleotide-binding</keyword>
<dbReference type="SUPFAM" id="SSF55821">
    <property type="entry name" value="YrdC/RibB"/>
    <property type="match status" value="1"/>
</dbReference>
<comment type="similarity">
    <text evidence="9">Belongs to the SUA5 family. TsaC subfamily.</text>
</comment>
<keyword evidence="3 9" id="KW-0808">Transferase</keyword>
<dbReference type="PROSITE" id="PS51163">
    <property type="entry name" value="YRDC"/>
    <property type="match status" value="1"/>
</dbReference>
<dbReference type="NCBIfam" id="TIGR00057">
    <property type="entry name" value="L-threonylcarbamoyladenylate synthase"/>
    <property type="match status" value="1"/>
</dbReference>
<dbReference type="RefSeq" id="WP_127029052.1">
    <property type="nucleotide sequence ID" value="NZ_RYFG02000100.1"/>
</dbReference>
<keyword evidence="12" id="KW-1185">Reference proteome</keyword>
<evidence type="ECO:0000256" key="1">
    <source>
        <dbReference type="ARBA" id="ARBA00004496"/>
    </source>
</evidence>
<accession>A0ABY3CAS1</accession>
<comment type="subcellular location">
    <subcellularLocation>
        <location evidence="1 9">Cytoplasm</location>
    </subcellularLocation>
</comment>
<dbReference type="EMBL" id="RYFG02000100">
    <property type="protein sequence ID" value="TRW94252.1"/>
    <property type="molecule type" value="Genomic_DNA"/>
</dbReference>
<evidence type="ECO:0000313" key="12">
    <source>
        <dbReference type="Proteomes" id="UP000733744"/>
    </source>
</evidence>
<dbReference type="Pfam" id="PF01300">
    <property type="entry name" value="Sua5_yciO_yrdC"/>
    <property type="match status" value="1"/>
</dbReference>
<reference evidence="11 12" key="1">
    <citation type="journal article" date="2019" name="Antonie Van Leeuwenhoek">
        <title>Description of 'Ca. Methylobacter oryzae' KRF1, a novel species from the environmentally important Methylobacter clade 2.</title>
        <authorList>
            <person name="Khatri K."/>
            <person name="Mohite J.A."/>
            <person name="Pandit P.S."/>
            <person name="Bahulikar R."/>
            <person name="Rahalkar M.C."/>
        </authorList>
    </citation>
    <scope>NUCLEOTIDE SEQUENCE [LARGE SCALE GENOMIC DNA]</scope>
    <source>
        <strain evidence="11 12">KRF1</strain>
    </source>
</reference>
<dbReference type="InterPro" id="IPR023535">
    <property type="entry name" value="TC-AMP_synthase"/>
</dbReference>
<evidence type="ECO:0000256" key="8">
    <source>
        <dbReference type="ARBA" id="ARBA00048366"/>
    </source>
</evidence>
<evidence type="ECO:0000313" key="11">
    <source>
        <dbReference type="EMBL" id="TRW94252.1"/>
    </source>
</evidence>
<evidence type="ECO:0000256" key="3">
    <source>
        <dbReference type="ARBA" id="ARBA00022679"/>
    </source>
</evidence>
<organism evidence="11 12">
    <name type="scientific">Candidatus Methylobacter oryzae</name>
    <dbReference type="NCBI Taxonomy" id="2497749"/>
    <lineage>
        <taxon>Bacteria</taxon>
        <taxon>Pseudomonadati</taxon>
        <taxon>Pseudomonadota</taxon>
        <taxon>Gammaproteobacteria</taxon>
        <taxon>Methylococcales</taxon>
        <taxon>Methylococcaceae</taxon>
        <taxon>Methylobacter</taxon>
    </lineage>
</organism>
<protein>
    <recommendedName>
        <fullName evidence="9">Threonylcarbamoyl-AMP synthase</fullName>
        <shortName evidence="9">TC-AMP synthase</shortName>
        <ecNumber evidence="9">2.7.7.87</ecNumber>
    </recommendedName>
    <alternativeName>
        <fullName evidence="9">L-threonylcarbamoyladenylate synthase</fullName>
    </alternativeName>
    <alternativeName>
        <fullName evidence="9">t(6)A37 threonylcarbamoyladenosine biosynthesis protein TsaC</fullName>
    </alternativeName>
    <alternativeName>
        <fullName evidence="9">tRNA threonylcarbamoyladenosine biosynthesis protein TsaC</fullName>
    </alternativeName>
</protein>
<comment type="caution">
    <text evidence="11">The sequence shown here is derived from an EMBL/GenBank/DDBJ whole genome shotgun (WGS) entry which is preliminary data.</text>
</comment>
<evidence type="ECO:0000256" key="7">
    <source>
        <dbReference type="ARBA" id="ARBA00022840"/>
    </source>
</evidence>
<gene>
    <name evidence="9" type="primary">tsaC</name>
    <name evidence="11" type="ORF">EKO24_012440</name>
</gene>
<dbReference type="PANTHER" id="PTHR17490">
    <property type="entry name" value="SUA5"/>
    <property type="match status" value="1"/>
</dbReference>
<dbReference type="InterPro" id="IPR017945">
    <property type="entry name" value="DHBP_synth_RibB-like_a/b_dom"/>
</dbReference>
<name>A0ABY3CAS1_9GAMM</name>
<dbReference type="EC" id="2.7.7.87" evidence="9"/>
<comment type="function">
    <text evidence="9">Required for the formation of a threonylcarbamoyl group on adenosine at position 37 (t(6)A37) in tRNAs that read codons beginning with adenine. Catalyzes the conversion of L-threonine, HCO(3)(-)/CO(2) and ATP to give threonylcarbamoyl-AMP (TC-AMP) as the acyladenylate intermediate, with the release of diphosphate.</text>
</comment>
<dbReference type="Proteomes" id="UP000733744">
    <property type="component" value="Unassembled WGS sequence"/>
</dbReference>
<evidence type="ECO:0000256" key="6">
    <source>
        <dbReference type="ARBA" id="ARBA00022741"/>
    </source>
</evidence>
<evidence type="ECO:0000259" key="10">
    <source>
        <dbReference type="PROSITE" id="PS51163"/>
    </source>
</evidence>
<keyword evidence="5 9" id="KW-0548">Nucleotidyltransferase</keyword>
<dbReference type="PANTHER" id="PTHR17490:SF18">
    <property type="entry name" value="THREONYLCARBAMOYL-AMP SYNTHASE"/>
    <property type="match status" value="1"/>
</dbReference>
<evidence type="ECO:0000256" key="9">
    <source>
        <dbReference type="HAMAP-Rule" id="MF_01852"/>
    </source>
</evidence>
<dbReference type="InterPro" id="IPR050156">
    <property type="entry name" value="TC-AMP_synthase_SUA5"/>
</dbReference>
<keyword evidence="4 9" id="KW-0819">tRNA processing</keyword>
<dbReference type="InterPro" id="IPR006070">
    <property type="entry name" value="Sua5-like_dom"/>
</dbReference>
<sequence>MPYRSPFKIRNAVRHIKTGAVIAYPTEAVYGLGCDPLNEAAVMELLRIKQRPVEKGLILIASSLEQLRPYLALNQAIIERITPTWPGPVTWVIPAQPWVPKWLTGKHDSLAVRVSNHPIAHDLCAQFGSPLVSTSANPATRPAVRESRKLLKTFANDDIFIVPGKVGELALETAIYDAVSGKRLR</sequence>
<feature type="domain" description="YrdC-like" evidence="10">
    <location>
        <begin position="6"/>
        <end position="185"/>
    </location>
</feature>
<evidence type="ECO:0000256" key="4">
    <source>
        <dbReference type="ARBA" id="ARBA00022694"/>
    </source>
</evidence>
<comment type="catalytic activity">
    <reaction evidence="8 9">
        <text>L-threonine + hydrogencarbonate + ATP = L-threonylcarbamoyladenylate + diphosphate + H2O</text>
        <dbReference type="Rhea" id="RHEA:36407"/>
        <dbReference type="ChEBI" id="CHEBI:15377"/>
        <dbReference type="ChEBI" id="CHEBI:17544"/>
        <dbReference type="ChEBI" id="CHEBI:30616"/>
        <dbReference type="ChEBI" id="CHEBI:33019"/>
        <dbReference type="ChEBI" id="CHEBI:57926"/>
        <dbReference type="ChEBI" id="CHEBI:73682"/>
        <dbReference type="EC" id="2.7.7.87"/>
    </reaction>
</comment>
<evidence type="ECO:0000256" key="5">
    <source>
        <dbReference type="ARBA" id="ARBA00022695"/>
    </source>
</evidence>
<keyword evidence="7 9" id="KW-0067">ATP-binding</keyword>
<proteinExistence type="inferred from homology"/>
<evidence type="ECO:0000256" key="2">
    <source>
        <dbReference type="ARBA" id="ARBA00022490"/>
    </source>
</evidence>